<gene>
    <name evidence="13" type="ORF">CLIB1423_13S03136</name>
</gene>
<comment type="subcellular location">
    <subcellularLocation>
        <location evidence="1 12">Endoplasmic reticulum membrane</location>
        <topology evidence="1 12">Multi-pass membrane protein</topology>
    </subcellularLocation>
</comment>
<accession>A0A9P0QS85</accession>
<keyword evidence="10 12" id="KW-0472">Membrane</keyword>
<dbReference type="OrthoDB" id="416834at2759"/>
<evidence type="ECO:0000256" key="6">
    <source>
        <dbReference type="ARBA" id="ARBA00022679"/>
    </source>
</evidence>
<dbReference type="EMBL" id="CAKXYY010000013">
    <property type="protein sequence ID" value="CAH2353974.1"/>
    <property type="molecule type" value="Genomic_DNA"/>
</dbReference>
<dbReference type="AlphaFoldDB" id="A0A9P0QS85"/>
<dbReference type="GO" id="GO:0000026">
    <property type="term" value="F:alpha-1,2-mannosyltransferase activity"/>
    <property type="evidence" value="ECO:0007669"/>
    <property type="project" value="TreeGrafter"/>
</dbReference>
<evidence type="ECO:0000256" key="11">
    <source>
        <dbReference type="ARBA" id="ARBA00024708"/>
    </source>
</evidence>
<evidence type="ECO:0000256" key="3">
    <source>
        <dbReference type="ARBA" id="ARBA00006065"/>
    </source>
</evidence>
<evidence type="ECO:0000256" key="7">
    <source>
        <dbReference type="ARBA" id="ARBA00022692"/>
    </source>
</evidence>
<evidence type="ECO:0000313" key="14">
    <source>
        <dbReference type="Proteomes" id="UP000837801"/>
    </source>
</evidence>
<feature type="transmembrane region" description="Helical" evidence="12">
    <location>
        <begin position="289"/>
        <end position="313"/>
    </location>
</feature>
<evidence type="ECO:0000256" key="4">
    <source>
        <dbReference type="ARBA" id="ARBA00022502"/>
    </source>
</evidence>
<feature type="transmembrane region" description="Helical" evidence="12">
    <location>
        <begin position="238"/>
        <end position="261"/>
    </location>
</feature>
<dbReference type="GO" id="GO:0006506">
    <property type="term" value="P:GPI anchor biosynthetic process"/>
    <property type="evidence" value="ECO:0007669"/>
    <property type="project" value="UniProtKB-KW"/>
</dbReference>
<keyword evidence="8 12" id="KW-0256">Endoplasmic reticulum</keyword>
<evidence type="ECO:0000256" key="9">
    <source>
        <dbReference type="ARBA" id="ARBA00022989"/>
    </source>
</evidence>
<evidence type="ECO:0000313" key="13">
    <source>
        <dbReference type="EMBL" id="CAH2353974.1"/>
    </source>
</evidence>
<dbReference type="InterPro" id="IPR005599">
    <property type="entry name" value="GPI_mannosylTrfase"/>
</dbReference>
<comment type="similarity">
    <text evidence="3">Belongs to the glycosyltransferase 22 family. PIGB subfamily.</text>
</comment>
<keyword evidence="7 12" id="KW-0812">Transmembrane</keyword>
<evidence type="ECO:0000256" key="8">
    <source>
        <dbReference type="ARBA" id="ARBA00022824"/>
    </source>
</evidence>
<evidence type="ECO:0000256" key="10">
    <source>
        <dbReference type="ARBA" id="ARBA00023136"/>
    </source>
</evidence>
<evidence type="ECO:0000256" key="1">
    <source>
        <dbReference type="ARBA" id="ARBA00004477"/>
    </source>
</evidence>
<comment type="pathway">
    <text evidence="2">Glycolipid biosynthesis; glycosylphosphatidylinositol-anchor biosynthesis.</text>
</comment>
<dbReference type="PANTHER" id="PTHR22760">
    <property type="entry name" value="GLYCOSYLTRANSFERASE"/>
    <property type="match status" value="1"/>
</dbReference>
<evidence type="ECO:0000256" key="12">
    <source>
        <dbReference type="RuleBase" id="RU363075"/>
    </source>
</evidence>
<evidence type="ECO:0000256" key="2">
    <source>
        <dbReference type="ARBA" id="ARBA00004687"/>
    </source>
</evidence>
<comment type="caution">
    <text evidence="13">The sequence shown here is derived from an EMBL/GenBank/DDBJ whole genome shotgun (WGS) entry which is preliminary data.</text>
</comment>
<dbReference type="EC" id="2.4.1.-" evidence="12"/>
<keyword evidence="6" id="KW-0808">Transferase</keyword>
<sequence length="543" mass="62485">MSGVKQRNNKKDGNYVPSEEKLVDSKDSSASAFTSTSCILLFWKILGIRLANALLTTTYFQADEFYQCLEPAHKLAFGYGYITWEWNEKLRSSIHPWIYAIGYKLTSCLNIDIVVAPKVIGAILASIGECFLYKFALNYSEGNVKLAKVALIMSLINPFNWYIITRSFSNNFEMILTTIGLSCWPFNNNDNKSIVIKKALISSAFGIISCIVRPTNAILWLCLGAHLLFRLKDIRAKLALFILIETILILSVNTVIDYLFYNEVTFPIYNFIQFNVIKSLSIFYGVAPWHFYIFQAIPIMTMTSLPFLIHYLISLKGYKSVLGISSFIVVGSFSLINHKEFRFIYPLQPVFILFVAMSIVENYARVRRFAIPMIAINIAIAYFFTRVNERGVIDVIYYLRGTNESFGLLTPCHSTPWQSYLHNPNYNDGNSWALTCEPPLHLSKNSENNIMEEIKKYRDESDMFYDDPTSFINENFPPVSYPTDVYQKGKKYAWPARLIIFSPEEDLITSQLGTKYIECNRFFNSYFHWDSRRSGDVIVYCSK</sequence>
<dbReference type="Proteomes" id="UP000837801">
    <property type="component" value="Unassembled WGS sequence"/>
</dbReference>
<keyword evidence="9 12" id="KW-1133">Transmembrane helix</keyword>
<feature type="transmembrane region" description="Helical" evidence="12">
    <location>
        <begin position="369"/>
        <end position="385"/>
    </location>
</feature>
<dbReference type="PANTHER" id="PTHR22760:SF4">
    <property type="entry name" value="GPI MANNOSYLTRANSFERASE 3"/>
    <property type="match status" value="1"/>
</dbReference>
<evidence type="ECO:0000256" key="5">
    <source>
        <dbReference type="ARBA" id="ARBA00022676"/>
    </source>
</evidence>
<keyword evidence="5 12" id="KW-0328">Glycosyltransferase</keyword>
<keyword evidence="4" id="KW-0337">GPI-anchor biosynthesis</keyword>
<organism evidence="13 14">
    <name type="scientific">[Candida] railenensis</name>
    <dbReference type="NCBI Taxonomy" id="45579"/>
    <lineage>
        <taxon>Eukaryota</taxon>
        <taxon>Fungi</taxon>
        <taxon>Dikarya</taxon>
        <taxon>Ascomycota</taxon>
        <taxon>Saccharomycotina</taxon>
        <taxon>Pichiomycetes</taxon>
        <taxon>Debaryomycetaceae</taxon>
        <taxon>Kurtzmaniella</taxon>
    </lineage>
</organism>
<feature type="transmembrane region" description="Helical" evidence="12">
    <location>
        <begin position="199"/>
        <end position="229"/>
    </location>
</feature>
<feature type="transmembrane region" description="Helical" evidence="12">
    <location>
        <begin position="343"/>
        <end position="360"/>
    </location>
</feature>
<reference evidence="13" key="1">
    <citation type="submission" date="2022-03" db="EMBL/GenBank/DDBJ databases">
        <authorList>
            <person name="Legras J.-L."/>
            <person name="Devillers H."/>
            <person name="Grondin C."/>
        </authorList>
    </citation>
    <scope>NUCLEOTIDE SEQUENCE</scope>
    <source>
        <strain evidence="13">CLIB 1423</strain>
    </source>
</reference>
<proteinExistence type="inferred from homology"/>
<feature type="transmembrane region" description="Helical" evidence="12">
    <location>
        <begin position="320"/>
        <end position="337"/>
    </location>
</feature>
<dbReference type="Pfam" id="PF03901">
    <property type="entry name" value="Glyco_transf_22"/>
    <property type="match status" value="1"/>
</dbReference>
<dbReference type="GO" id="GO:0005789">
    <property type="term" value="C:endoplasmic reticulum membrane"/>
    <property type="evidence" value="ECO:0007669"/>
    <property type="project" value="UniProtKB-SubCell"/>
</dbReference>
<comment type="function">
    <text evidence="11">Mannosyltransferase involved in glycosylphosphatidylinositol-anchor biosynthesis. Transfers the third mannose to Man2-GlcN-acyl-PI during GPI precursor assembly.</text>
</comment>
<name>A0A9P0QS85_9ASCO</name>
<protein>
    <recommendedName>
        <fullName evidence="12">Mannosyltransferase</fullName>
        <ecNumber evidence="12">2.4.1.-</ecNumber>
    </recommendedName>
</protein>
<keyword evidence="14" id="KW-1185">Reference proteome</keyword>